<keyword evidence="1" id="KW-0732">Signal</keyword>
<organism evidence="3">
    <name type="scientific">Mimachlamys nobilis</name>
    <name type="common">Noble scallop</name>
    <name type="synonym">Chlamys nobilis</name>
    <dbReference type="NCBI Taxonomy" id="106276"/>
    <lineage>
        <taxon>Eukaryota</taxon>
        <taxon>Metazoa</taxon>
        <taxon>Spiralia</taxon>
        <taxon>Lophotrochozoa</taxon>
        <taxon>Mollusca</taxon>
        <taxon>Bivalvia</taxon>
        <taxon>Autobranchia</taxon>
        <taxon>Pteriomorphia</taxon>
        <taxon>Pectinida</taxon>
        <taxon>Pectinoidea</taxon>
        <taxon>Pectinidae</taxon>
        <taxon>Mimachlamys</taxon>
    </lineage>
</organism>
<feature type="chain" id="PRO_5029549097" evidence="1">
    <location>
        <begin position="20"/>
        <end position="92"/>
    </location>
</feature>
<accession>A0A7M4C2Y3</accession>
<dbReference type="SMART" id="SM00131">
    <property type="entry name" value="KU"/>
    <property type="match status" value="1"/>
</dbReference>
<dbReference type="Pfam" id="PF00014">
    <property type="entry name" value="Kunitz_BPTI"/>
    <property type="match status" value="1"/>
</dbReference>
<evidence type="ECO:0000256" key="1">
    <source>
        <dbReference type="SAM" id="SignalP"/>
    </source>
</evidence>
<dbReference type="InterPro" id="IPR002223">
    <property type="entry name" value="Kunitz_BPTI"/>
</dbReference>
<dbReference type="PROSITE" id="PS50279">
    <property type="entry name" value="BPTI_KUNITZ_2"/>
    <property type="match status" value="1"/>
</dbReference>
<dbReference type="Gene3D" id="4.10.410.10">
    <property type="entry name" value="Pancreatic trypsin inhibitor Kunitz domain"/>
    <property type="match status" value="1"/>
</dbReference>
<dbReference type="EMBL" id="MH756637">
    <property type="protein sequence ID" value="QFR36959.1"/>
    <property type="molecule type" value="mRNA"/>
</dbReference>
<protein>
    <submittedName>
        <fullName evidence="3">Kunitz-type serine protease inhibitor</fullName>
    </submittedName>
</protein>
<proteinExistence type="evidence at transcript level"/>
<dbReference type="InterPro" id="IPR036880">
    <property type="entry name" value="Kunitz_BPTI_sf"/>
</dbReference>
<dbReference type="GO" id="GO:0004867">
    <property type="term" value="F:serine-type endopeptidase inhibitor activity"/>
    <property type="evidence" value="ECO:0007669"/>
    <property type="project" value="InterPro"/>
</dbReference>
<dbReference type="AlphaFoldDB" id="A0A7M4C2Y3"/>
<evidence type="ECO:0000313" key="3">
    <source>
        <dbReference type="EMBL" id="QFR36959.1"/>
    </source>
</evidence>
<reference evidence="3" key="1">
    <citation type="submission" date="2018-08" db="EMBL/GenBank/DDBJ databases">
        <authorList>
            <person name="He Y."/>
            <person name="Wang D."/>
            <person name="Zou Y."/>
            <person name="Wang N."/>
            <person name="Zhan Y."/>
        </authorList>
    </citation>
    <scope>NUCLEOTIDE SEQUENCE</scope>
</reference>
<feature type="domain" description="BPTI/Kunitz inhibitor" evidence="2">
    <location>
        <begin position="33"/>
        <end position="85"/>
    </location>
</feature>
<evidence type="ECO:0000259" key="2">
    <source>
        <dbReference type="PROSITE" id="PS50279"/>
    </source>
</evidence>
<name>A0A7M4C2Y3_MIMNO</name>
<sequence>MKPWIFLCLTLWTFSLLRADNEPSLREVLNNLCMLPLPSEQTMCSTRTSWYGYDAQTRRCRHFVYGCGNRRRNMFSTFLMCFRICEYNLSQR</sequence>
<feature type="signal peptide" evidence="1">
    <location>
        <begin position="1"/>
        <end position="19"/>
    </location>
</feature>
<dbReference type="SUPFAM" id="SSF57362">
    <property type="entry name" value="BPTI-like"/>
    <property type="match status" value="1"/>
</dbReference>